<feature type="binding site" evidence="11">
    <location>
        <position position="53"/>
    </location>
    <ligand>
        <name>[4Fe-4S] cluster</name>
        <dbReference type="ChEBI" id="CHEBI:49883"/>
        <label>1</label>
    </ligand>
</feature>
<dbReference type="NCBIfam" id="TIGR01409">
    <property type="entry name" value="TAT_signal_seq"/>
    <property type="match status" value="1"/>
</dbReference>
<dbReference type="InterPro" id="IPR019546">
    <property type="entry name" value="TAT_signal_bac_arc"/>
</dbReference>
<dbReference type="Pfam" id="PF01058">
    <property type="entry name" value="Oxidored_q6"/>
    <property type="match status" value="1"/>
</dbReference>
<dbReference type="PROSITE" id="PS51318">
    <property type="entry name" value="TAT"/>
    <property type="match status" value="1"/>
</dbReference>
<dbReference type="GO" id="GO:0051539">
    <property type="term" value="F:4 iron, 4 sulfur cluster binding"/>
    <property type="evidence" value="ECO:0007669"/>
    <property type="project" value="UniProtKB-KW"/>
</dbReference>
<protein>
    <submittedName>
        <fullName evidence="14">Periplasmic [NiFeSe] hydrogenase small subunit</fullName>
    </submittedName>
</protein>
<evidence type="ECO:0000256" key="4">
    <source>
        <dbReference type="ARBA" id="ARBA00011771"/>
    </source>
</evidence>
<evidence type="ECO:0000256" key="6">
    <source>
        <dbReference type="ARBA" id="ARBA00022723"/>
    </source>
</evidence>
<dbReference type="Gene3D" id="3.40.50.700">
    <property type="entry name" value="NADH:ubiquinone oxidoreductase-like, 20kDa subunit"/>
    <property type="match status" value="1"/>
</dbReference>
<dbReference type="GO" id="GO:0009055">
    <property type="term" value="F:electron transfer activity"/>
    <property type="evidence" value="ECO:0007669"/>
    <property type="project" value="TreeGrafter"/>
</dbReference>
<dbReference type="InterPro" id="IPR027394">
    <property type="entry name" value="Cytochrome-c3_hydrogenase_C"/>
</dbReference>
<evidence type="ECO:0000256" key="7">
    <source>
        <dbReference type="ARBA" id="ARBA00022729"/>
    </source>
</evidence>
<dbReference type="GO" id="GO:0044569">
    <property type="term" value="C:[Ni-Fe] hydrogenase complex"/>
    <property type="evidence" value="ECO:0007669"/>
    <property type="project" value="TreeGrafter"/>
</dbReference>
<feature type="binding site" evidence="11">
    <location>
        <position position="287"/>
    </location>
    <ligand>
        <name>[3Fe-4S] cluster</name>
        <dbReference type="ChEBI" id="CHEBI:21137"/>
    </ligand>
</feature>
<dbReference type="Proteomes" id="UP000053326">
    <property type="component" value="Unassembled WGS sequence"/>
</dbReference>
<proteinExistence type="inferred from homology"/>
<feature type="binding site" evidence="11">
    <location>
        <position position="230"/>
    </location>
    <ligand>
        <name>[4Fe-4S] cluster</name>
        <dbReference type="ChEBI" id="CHEBI:49883"/>
        <label>2</label>
    </ligand>
</feature>
<evidence type="ECO:0000256" key="8">
    <source>
        <dbReference type="ARBA" id="ARBA00023002"/>
    </source>
</evidence>
<evidence type="ECO:0000256" key="1">
    <source>
        <dbReference type="ARBA" id="ARBA00001966"/>
    </source>
</evidence>
<keyword evidence="10 11" id="KW-0411">Iron-sulfur</keyword>
<dbReference type="GO" id="GO:0051538">
    <property type="term" value="F:3 iron, 4 sulfur cluster binding"/>
    <property type="evidence" value="ECO:0007669"/>
    <property type="project" value="UniProtKB-KW"/>
</dbReference>
<feature type="binding site" evidence="11">
    <location>
        <position position="189"/>
    </location>
    <ligand>
        <name>[4Fe-4S] cluster</name>
        <dbReference type="ChEBI" id="CHEBI:49883"/>
        <label>1</label>
    </ligand>
</feature>
<evidence type="ECO:0000313" key="15">
    <source>
        <dbReference type="Proteomes" id="UP000053326"/>
    </source>
</evidence>
<comment type="caution">
    <text evidence="14">The sequence shown here is derived from an EMBL/GenBank/DDBJ whole genome shotgun (WGS) entry which is preliminary data.</text>
</comment>
<dbReference type="InterPro" id="IPR037024">
    <property type="entry name" value="NiFe_Hase_small_N_sf"/>
</dbReference>
<feature type="binding site" evidence="11">
    <location>
        <position position="50"/>
    </location>
    <ligand>
        <name>[4Fe-4S] cluster</name>
        <dbReference type="ChEBI" id="CHEBI:49883"/>
        <label>1</label>
    </ligand>
</feature>
<dbReference type="GO" id="GO:0008901">
    <property type="term" value="F:ferredoxin hydrogenase activity"/>
    <property type="evidence" value="ECO:0007669"/>
    <property type="project" value="InterPro"/>
</dbReference>
<reference evidence="15" key="1">
    <citation type="journal article" date="2015" name="MBio">
        <title>Genome-Resolved Metagenomic Analysis Reveals Roles for Candidate Phyla and Other Microbial Community Members in Biogeochemical Transformations in Oil Reservoirs.</title>
        <authorList>
            <person name="Hu P."/>
            <person name="Tom L."/>
            <person name="Singh A."/>
            <person name="Thomas B.C."/>
            <person name="Baker B.J."/>
            <person name="Piceno Y.M."/>
            <person name="Andersen G.L."/>
            <person name="Banfield J.F."/>
        </authorList>
    </citation>
    <scope>NUCLEOTIDE SEQUENCE [LARGE SCALE GENOMIC DNA]</scope>
</reference>
<sequence length="355" mass="37391">MREINRREFLKLCAGSVAAAGLSQLLLPELARSLPAAGNPPVIWIQGASCTGCSISLLNSTQPGVKEILTEVIDLKFHPNISAAAGELAMKVIDDTKEAGNYYLVVEGAVPTKDGGIYCTVGERDGKEITFLERVKELGAEASAVLAVGTCAAFGGIPAAKPNPTGCKGVRDVFKEAGISTQVINVAGCPPHPDWVVGTLAHLLLFKEAPELDDFGRPKVFFGKCVHDNCPRRQYFDNSIFAKNFSEPGCLLELGCKGPQAHCDSFDRMWNGGVSWCLKAGAPCTACTEKGFPGCAVPFYERMEPVHLPNINATADAVGGALGVAVAAGIGAHLIGNIAKGRIGKKEEGQVKENA</sequence>
<comment type="subcellular location">
    <subcellularLocation>
        <location evidence="2">Cell envelope</location>
    </subcellularLocation>
</comment>
<comment type="similarity">
    <text evidence="3">Belongs to the [NiFe]/[NiFeSe] hydrogenase small subunit family.</text>
</comment>
<dbReference type="SUPFAM" id="SSF56770">
    <property type="entry name" value="HydA/Nqo6-like"/>
    <property type="match status" value="1"/>
</dbReference>
<dbReference type="GO" id="GO:0030313">
    <property type="term" value="C:cell envelope"/>
    <property type="evidence" value="ECO:0007669"/>
    <property type="project" value="UniProtKB-SubCell"/>
</dbReference>
<evidence type="ECO:0000256" key="11">
    <source>
        <dbReference type="PIRSR" id="PIRSR000310-1"/>
    </source>
</evidence>
<feature type="binding site" evidence="11">
    <location>
        <position position="227"/>
    </location>
    <ligand>
        <name>[4Fe-4S] cluster</name>
        <dbReference type="ChEBI" id="CHEBI:49883"/>
        <label>2</label>
    </ligand>
</feature>
<evidence type="ECO:0000256" key="9">
    <source>
        <dbReference type="ARBA" id="ARBA00023004"/>
    </source>
</evidence>
<evidence type="ECO:0000259" key="12">
    <source>
        <dbReference type="Pfam" id="PF01058"/>
    </source>
</evidence>
<gene>
    <name evidence="14" type="ORF">XD66_1261</name>
</gene>
<dbReference type="InterPro" id="IPR037148">
    <property type="entry name" value="NiFe-Hase_small_C_sf"/>
</dbReference>
<keyword evidence="9 11" id="KW-0408">Iron</keyword>
<keyword evidence="11" id="KW-0003">3Fe-4S</keyword>
<evidence type="ECO:0000259" key="13">
    <source>
        <dbReference type="Pfam" id="PF14720"/>
    </source>
</evidence>
<dbReference type="GO" id="GO:0009375">
    <property type="term" value="C:ferredoxin hydrogenase complex"/>
    <property type="evidence" value="ECO:0007669"/>
    <property type="project" value="InterPro"/>
</dbReference>
<feature type="binding site" evidence="11">
    <location>
        <position position="284"/>
    </location>
    <ligand>
        <name>[3Fe-4S] cluster</name>
        <dbReference type="ChEBI" id="CHEBI:21137"/>
    </ligand>
</feature>
<evidence type="ECO:0000256" key="10">
    <source>
        <dbReference type="ARBA" id="ARBA00023014"/>
    </source>
</evidence>
<comment type="subunit">
    <text evidence="4">Heterodimer of a large and a small subunit.</text>
</comment>
<organism evidence="14 15">
    <name type="scientific">Thermacetogenium phaeum</name>
    <dbReference type="NCBI Taxonomy" id="85874"/>
    <lineage>
        <taxon>Bacteria</taxon>
        <taxon>Bacillati</taxon>
        <taxon>Bacillota</taxon>
        <taxon>Clostridia</taxon>
        <taxon>Thermoanaerobacterales</taxon>
        <taxon>Thermoanaerobacteraceae</taxon>
        <taxon>Thermacetogenium</taxon>
    </lineage>
</organism>
<keyword evidence="7" id="KW-0732">Signal</keyword>
<dbReference type="NCBIfam" id="TIGR00391">
    <property type="entry name" value="hydA"/>
    <property type="match status" value="1"/>
</dbReference>
<evidence type="ECO:0000256" key="2">
    <source>
        <dbReference type="ARBA" id="ARBA00004196"/>
    </source>
</evidence>
<evidence type="ECO:0000256" key="3">
    <source>
        <dbReference type="ARBA" id="ARBA00006605"/>
    </source>
</evidence>
<dbReference type="Pfam" id="PF14720">
    <property type="entry name" value="NiFe_hyd_SSU_C"/>
    <property type="match status" value="1"/>
</dbReference>
<evidence type="ECO:0000256" key="5">
    <source>
        <dbReference type="ARBA" id="ARBA00022485"/>
    </source>
</evidence>
<dbReference type="PANTHER" id="PTHR30013:SF5">
    <property type="entry name" value="HYDROGENASE SMALL SUBUNIT"/>
    <property type="match status" value="1"/>
</dbReference>
<feature type="binding site" evidence="11">
    <location>
        <position position="256"/>
    </location>
    <ligand>
        <name>[4Fe-4S] cluster</name>
        <dbReference type="ChEBI" id="CHEBI:49883"/>
        <label>2</label>
    </ligand>
</feature>
<dbReference type="InterPro" id="IPR006137">
    <property type="entry name" value="NADH_UbQ_OxRdtase-like_20kDa"/>
</dbReference>
<dbReference type="GO" id="GO:0046872">
    <property type="term" value="F:metal ion binding"/>
    <property type="evidence" value="ECO:0007669"/>
    <property type="project" value="UniProtKB-KW"/>
</dbReference>
<keyword evidence="5 11" id="KW-0004">4Fe-4S</keyword>
<name>A0A101FFF3_9THEO</name>
<dbReference type="GO" id="GO:0016020">
    <property type="term" value="C:membrane"/>
    <property type="evidence" value="ECO:0007669"/>
    <property type="project" value="TreeGrafter"/>
</dbReference>
<dbReference type="PIRSF" id="PIRSF000310">
    <property type="entry name" value="NiFe_hyd_ssu"/>
    <property type="match status" value="1"/>
</dbReference>
<feature type="domain" description="Cytochrome-c3 hydrogenase C-terminal" evidence="13">
    <location>
        <begin position="222"/>
        <end position="300"/>
    </location>
</feature>
<dbReference type="InterPro" id="IPR006311">
    <property type="entry name" value="TAT_signal"/>
</dbReference>
<evidence type="ECO:0000313" key="14">
    <source>
        <dbReference type="EMBL" id="KUK36030.1"/>
    </source>
</evidence>
<keyword evidence="8" id="KW-0560">Oxidoreductase</keyword>
<dbReference type="Gene3D" id="4.10.480.10">
    <property type="entry name" value="Cytochrome-c3 hydrogenase, C-terminal domain"/>
    <property type="match status" value="1"/>
</dbReference>
<dbReference type="PRINTS" id="PR00614">
    <property type="entry name" value="NIHGNASESMLL"/>
</dbReference>
<comment type="cofactor">
    <cofactor evidence="1">
        <name>[4Fe-4S] cluster</name>
        <dbReference type="ChEBI" id="CHEBI:49883"/>
    </cofactor>
</comment>
<dbReference type="AlphaFoldDB" id="A0A101FFF3"/>
<dbReference type="InterPro" id="IPR001821">
    <property type="entry name" value="NiFe_hydrogenase_ssu"/>
</dbReference>
<feature type="binding site" evidence="11">
    <location>
        <position position="151"/>
    </location>
    <ligand>
        <name>[4Fe-4S] cluster</name>
        <dbReference type="ChEBI" id="CHEBI:49883"/>
        <label>1</label>
    </ligand>
</feature>
<feature type="binding site" evidence="11">
    <location>
        <position position="250"/>
    </location>
    <ligand>
        <name>[4Fe-4S] cluster</name>
        <dbReference type="ChEBI" id="CHEBI:49883"/>
        <label>2</label>
    </ligand>
</feature>
<feature type="domain" description="NADH:ubiquinone oxidoreductase-like 20kDa subunit" evidence="12">
    <location>
        <begin position="50"/>
        <end position="203"/>
    </location>
</feature>
<dbReference type="PATRIC" id="fig|85874.4.peg.715"/>
<dbReference type="GO" id="GO:0009061">
    <property type="term" value="P:anaerobic respiration"/>
    <property type="evidence" value="ECO:0007669"/>
    <property type="project" value="TreeGrafter"/>
</dbReference>
<dbReference type="PANTHER" id="PTHR30013">
    <property type="entry name" value="NIFE / NIFESE HYDROGENASE SMALL SUBUNIT FAMILY MEMBER"/>
    <property type="match status" value="1"/>
</dbReference>
<keyword evidence="6 11" id="KW-0479">Metal-binding</keyword>
<dbReference type="EMBL" id="LGFO01000183">
    <property type="protein sequence ID" value="KUK36030.1"/>
    <property type="molecule type" value="Genomic_DNA"/>
</dbReference>
<accession>A0A101FFF3</accession>